<protein>
    <submittedName>
        <fullName evidence="1">Uncharacterized protein</fullName>
    </submittedName>
</protein>
<name>A0ACC1MIU3_9HYPO</name>
<gene>
    <name evidence="1" type="ORF">NQ176_g10086</name>
</gene>
<accession>A0ACC1MIU3</accession>
<dbReference type="Proteomes" id="UP001143910">
    <property type="component" value="Unassembled WGS sequence"/>
</dbReference>
<dbReference type="EMBL" id="JANJQO010002578">
    <property type="protein sequence ID" value="KAJ2966572.1"/>
    <property type="molecule type" value="Genomic_DNA"/>
</dbReference>
<organism evidence="1 2">
    <name type="scientific">Zarea fungicola</name>
    <dbReference type="NCBI Taxonomy" id="93591"/>
    <lineage>
        <taxon>Eukaryota</taxon>
        <taxon>Fungi</taxon>
        <taxon>Dikarya</taxon>
        <taxon>Ascomycota</taxon>
        <taxon>Pezizomycotina</taxon>
        <taxon>Sordariomycetes</taxon>
        <taxon>Hypocreomycetidae</taxon>
        <taxon>Hypocreales</taxon>
        <taxon>Cordycipitaceae</taxon>
        <taxon>Zarea</taxon>
    </lineage>
</organism>
<reference evidence="1" key="1">
    <citation type="submission" date="2022-08" db="EMBL/GenBank/DDBJ databases">
        <title>Genome Sequence of Lecanicillium fungicola.</title>
        <authorList>
            <person name="Buettner E."/>
        </authorList>
    </citation>
    <scope>NUCLEOTIDE SEQUENCE</scope>
    <source>
        <strain evidence="1">Babe33</strain>
    </source>
</reference>
<evidence type="ECO:0000313" key="2">
    <source>
        <dbReference type="Proteomes" id="UP001143910"/>
    </source>
</evidence>
<evidence type="ECO:0000313" key="1">
    <source>
        <dbReference type="EMBL" id="KAJ2966572.1"/>
    </source>
</evidence>
<sequence>MTEIKQEDKSSSPPKPPPPSSQSHFATFDNFAPDDAAPFDDEFARLAATQNWIPGSQEYTQERTIAMREEIKTLYFSQSQPLDDIPEALTPEEVLEGYHALCDEVGIERPANIGDCKRELKKNLVNIIDLIDARRTGKEVKIWTNFEEFCAYTIQDGHRIDKEEAKKDGGFLASLLQRLGGPRKRTRRRKGGGPKPGQVVVSGRVITKSPI</sequence>
<keyword evidence="2" id="KW-1185">Reference proteome</keyword>
<comment type="caution">
    <text evidence="1">The sequence shown here is derived from an EMBL/GenBank/DDBJ whole genome shotgun (WGS) entry which is preliminary data.</text>
</comment>
<proteinExistence type="predicted"/>